<proteinExistence type="predicted"/>
<dbReference type="RefSeq" id="WP_219065420.1">
    <property type="nucleotide sequence ID" value="NZ_CAJUXY010000001.1"/>
</dbReference>
<dbReference type="Pfam" id="PF03993">
    <property type="entry name" value="DUF349"/>
    <property type="match status" value="3"/>
</dbReference>
<evidence type="ECO:0000313" key="2">
    <source>
        <dbReference type="EMBL" id="UQX10159.1"/>
    </source>
</evidence>
<evidence type="ECO:0000256" key="1">
    <source>
        <dbReference type="SAM" id="MobiDB-lite"/>
    </source>
</evidence>
<dbReference type="InterPro" id="IPR007139">
    <property type="entry name" value="DUF349"/>
</dbReference>
<feature type="region of interest" description="Disordered" evidence="1">
    <location>
        <begin position="1"/>
        <end position="42"/>
    </location>
</feature>
<protein>
    <submittedName>
        <fullName evidence="2">DUF349 domain-containing protein</fullName>
    </submittedName>
</protein>
<name>A0ABY4QHZ0_9MYCO</name>
<accession>A0ABY4QHZ0</accession>
<organism evidence="2 3">
    <name type="scientific">Candidatus Mycobacterium methanotrophicum</name>
    <dbReference type="NCBI Taxonomy" id="2943498"/>
    <lineage>
        <taxon>Bacteria</taxon>
        <taxon>Bacillati</taxon>
        <taxon>Actinomycetota</taxon>
        <taxon>Actinomycetes</taxon>
        <taxon>Mycobacteriales</taxon>
        <taxon>Mycobacteriaceae</taxon>
        <taxon>Mycobacterium</taxon>
    </lineage>
</organism>
<evidence type="ECO:0000313" key="3">
    <source>
        <dbReference type="Proteomes" id="UP001056610"/>
    </source>
</evidence>
<dbReference type="Proteomes" id="UP001056610">
    <property type="component" value="Chromosome"/>
</dbReference>
<reference evidence="2" key="1">
    <citation type="submission" date="2022-05" db="EMBL/GenBank/DDBJ databases">
        <title>A methanotrophic Mycobacterium dominates a cave microbial ecosystem.</title>
        <authorList>
            <person name="Van Spanning R.J.M."/>
            <person name="Guan Q."/>
            <person name="Melkonian C."/>
            <person name="Gallant J."/>
            <person name="Polerecky L."/>
            <person name="Flot J.-F."/>
            <person name="Brandt B.W."/>
            <person name="Braster M."/>
            <person name="Iturbe Espinoza P."/>
            <person name="Aerts J."/>
            <person name="Meima-Franke M."/>
            <person name="Piersma S.R."/>
            <person name="Bunduc C."/>
            <person name="Ummels R."/>
            <person name="Pain A."/>
            <person name="Fleming E.J."/>
            <person name="van der Wel N."/>
            <person name="Gherman V.D."/>
            <person name="Sarbu S.M."/>
            <person name="Bodelier P.L.E."/>
            <person name="Bitter W."/>
        </authorList>
    </citation>
    <scope>NUCLEOTIDE SEQUENCE</scope>
    <source>
        <strain evidence="2">Sulfur Cave</strain>
    </source>
</reference>
<feature type="region of interest" description="Disordered" evidence="1">
    <location>
        <begin position="370"/>
        <end position="438"/>
    </location>
</feature>
<feature type="compositionally biased region" description="Basic and acidic residues" evidence="1">
    <location>
        <begin position="395"/>
        <end position="418"/>
    </location>
</feature>
<keyword evidence="3" id="KW-1185">Reference proteome</keyword>
<dbReference type="EMBL" id="CP097320">
    <property type="protein sequence ID" value="UQX10159.1"/>
    <property type="molecule type" value="Genomic_DNA"/>
</dbReference>
<gene>
    <name evidence="2" type="ORF">M5I08_18495</name>
</gene>
<sequence length="438" mass="48140">MTPDEPPGGLRPVPRPGPRPRPISHPHPHPVAGSLANDPHRYGRVDPDGTVWLITVAGERIIGSWQAGDAEAAFAHFGRRFDDLSTEVVLLEERLASGTGDARKIKTAATGLAETLPDAHVLGDVDALAARLAGIVERAEAAAAADRARRREHRAAQTARKEALAAEAEELANTSTQWKAAGDRLRAILDEWKTISGLDRKTDDALWKRYSAARETFNRRRGSHFAGLDREQAGAREAKERLCVQAEELVGSTDWAATSAEFRKLLTDWKAAGRPARDVDDALWLRFKAAQDTFFKARTAAAAGRDAELRANATAKEALLAEAEKLDTSDHDAARSALRSIAEKWDAIGKVPRERSAELDRRLRAVEKKVRDAGETDWSDPQAKVRAEQFQTRAEQFERQAQKAEAAGRSKEAEEAKANAEQWRQWADTAANALSRKT</sequence>